<reference evidence="2" key="1">
    <citation type="submission" date="2023-04" db="EMBL/GenBank/DDBJ databases">
        <title>Phytophthora fragariaefolia NBRC 109709.</title>
        <authorList>
            <person name="Ichikawa N."/>
            <person name="Sato H."/>
            <person name="Tonouchi N."/>
        </authorList>
    </citation>
    <scope>NUCLEOTIDE SEQUENCE</scope>
    <source>
        <strain evidence="2">NBRC 109709</strain>
    </source>
</reference>
<evidence type="ECO:0000256" key="1">
    <source>
        <dbReference type="SAM" id="MobiDB-lite"/>
    </source>
</evidence>
<organism evidence="2 3">
    <name type="scientific">Phytophthora fragariaefolia</name>
    <dbReference type="NCBI Taxonomy" id="1490495"/>
    <lineage>
        <taxon>Eukaryota</taxon>
        <taxon>Sar</taxon>
        <taxon>Stramenopiles</taxon>
        <taxon>Oomycota</taxon>
        <taxon>Peronosporomycetes</taxon>
        <taxon>Peronosporales</taxon>
        <taxon>Peronosporaceae</taxon>
        <taxon>Phytophthora</taxon>
    </lineage>
</organism>
<feature type="region of interest" description="Disordered" evidence="1">
    <location>
        <begin position="309"/>
        <end position="358"/>
    </location>
</feature>
<dbReference type="Proteomes" id="UP001165121">
    <property type="component" value="Unassembled WGS sequence"/>
</dbReference>
<accession>A0A9W7CZM4</accession>
<dbReference type="AlphaFoldDB" id="A0A9W7CZM4"/>
<proteinExistence type="predicted"/>
<evidence type="ECO:0000313" key="3">
    <source>
        <dbReference type="Proteomes" id="UP001165121"/>
    </source>
</evidence>
<feature type="compositionally biased region" description="Basic and acidic residues" evidence="1">
    <location>
        <begin position="454"/>
        <end position="474"/>
    </location>
</feature>
<dbReference type="EMBL" id="BSXT01001746">
    <property type="protein sequence ID" value="GMF44922.1"/>
    <property type="molecule type" value="Genomic_DNA"/>
</dbReference>
<comment type="caution">
    <text evidence="2">The sequence shown here is derived from an EMBL/GenBank/DDBJ whole genome shotgun (WGS) entry which is preliminary data.</text>
</comment>
<evidence type="ECO:0000313" key="2">
    <source>
        <dbReference type="EMBL" id="GMF44922.1"/>
    </source>
</evidence>
<feature type="compositionally biased region" description="Low complexity" evidence="1">
    <location>
        <begin position="24"/>
        <end position="35"/>
    </location>
</feature>
<gene>
    <name evidence="2" type="ORF">Pfra01_001588100</name>
</gene>
<feature type="compositionally biased region" description="Basic and acidic residues" evidence="1">
    <location>
        <begin position="1"/>
        <end position="23"/>
    </location>
</feature>
<feature type="compositionally biased region" description="Polar residues" evidence="1">
    <location>
        <begin position="318"/>
        <end position="328"/>
    </location>
</feature>
<feature type="compositionally biased region" description="Basic and acidic residues" evidence="1">
    <location>
        <begin position="434"/>
        <end position="444"/>
    </location>
</feature>
<protein>
    <submittedName>
        <fullName evidence="2">Unnamed protein product</fullName>
    </submittedName>
</protein>
<name>A0A9W7CZM4_9STRA</name>
<keyword evidence="3" id="KW-1185">Reference proteome</keyword>
<feature type="compositionally biased region" description="Gly residues" evidence="1">
    <location>
        <begin position="87"/>
        <end position="100"/>
    </location>
</feature>
<feature type="region of interest" description="Disordered" evidence="1">
    <location>
        <begin position="433"/>
        <end position="502"/>
    </location>
</feature>
<sequence length="724" mass="79136">MWEEGRERRANYERRRRHVDCTKTKQPMKQQQQPRTRLHAAGEGSETDEEGVVSSGVAIAAVDVHTAGGSDDRATAWENTTSSGDGRPSGDGGSGSGGRSGSDRRGVGGAQRPVVASNQEQHEDELEQMEWMDALTPIQQRAMMMRIIVQPPTPTAVQQPVVIQTPLADYPRRTKMKMLDLEGFRGTSGESVEAWLVAIPQEIERQAGLGGDTVTAEEFNDQHARKKTATAEISGALDWEKLGLGFGGDSDKSPNFNTEGKVVSGLAETAKKDPLSLAALQALMMVAGIGKGEALATKGVSGKAKVARAPEVKAEDAGTNNYSNQQPQGGLPEDVGAQGITEQAPSGNPSRRGRTRRRAATVDITDIGECAQRIADGPAPSAAARTAACSANRSCTTWRWHSAGRCSRWRHSSKGAGKRAAAVEEGILLPVKVNPDDEKPDRVRAANRRKKRERNLERKIAAASDKEEAERLRQDAVPIQGRGDAESAGGETDGGTMPPFRNEERKIITIMTSGTVGLGEMTVVAMRPTIGKEQKKKKPTKGFDKVKCTETSTFPTSSTVAECESAADNDLVCALRIADKRNEHERKRVDRRPAIATLDRETMATWSYELVVMEIRHEWLSRVRLVATNLAVYPRHILALAKTHVHEGRLDSDTQYSIAGSQLRKYGRCLARQAPYQERVVVDALLVEGQEDELLIGEDWMVEKQVKLGFGKRELKYFQPIDKR</sequence>
<feature type="compositionally biased region" description="Low complexity" evidence="1">
    <location>
        <begin position="52"/>
        <end position="64"/>
    </location>
</feature>
<feature type="region of interest" description="Disordered" evidence="1">
    <location>
        <begin position="1"/>
        <end position="123"/>
    </location>
</feature>